<evidence type="ECO:0000313" key="2">
    <source>
        <dbReference type="Proteomes" id="UP000185781"/>
    </source>
</evidence>
<dbReference type="InterPro" id="IPR008969">
    <property type="entry name" value="CarboxyPept-like_regulatory"/>
</dbReference>
<reference evidence="1 2" key="1">
    <citation type="submission" date="2017-01" db="EMBL/GenBank/DDBJ databases">
        <authorList>
            <person name="Mah S.A."/>
            <person name="Swanson W.J."/>
            <person name="Moy G.W."/>
            <person name="Vacquier V.D."/>
        </authorList>
    </citation>
    <scope>NUCLEOTIDE SEQUENCE [LARGE SCALE GENOMIC DNA]</scope>
    <source>
        <strain evidence="1 2">DSM 18014</strain>
    </source>
</reference>
<gene>
    <name evidence="1" type="ORF">SAMN05421785_12024</name>
</gene>
<name>A0A1N7QW41_9FLAO</name>
<dbReference type="SUPFAM" id="SSF49464">
    <property type="entry name" value="Carboxypeptidase regulatory domain-like"/>
    <property type="match status" value="1"/>
</dbReference>
<sequence length="298" mass="34210">MRPYLRIEKPCEESLENMRDIPEGKFCGLCSKKVYDLTKLSHSEISDITERNHGEKFCGILVNKKPEQKWEEIISIPENISHRKNTFTKVAAGIALTASLANTLPAQTKDVSKTQVVLSGKNSSTEKTQRKNTDGSEKLTAFGRVITNEEGKPVKAYVSLITINKIYSTETDEDGFYSLEIPQELIQEENYLLEFSPFSYSFDQKLKVFSRNELRQNTVIKLPDNGAYKELGEVSFGPPYAEENSIVFLHGKRLDYKLYNKSYSLYSSKYDIYYIPKPYTKFFTESDLVKDIFIVFVK</sequence>
<dbReference type="STRING" id="373672.SAMN05421785_12024"/>
<dbReference type="OrthoDB" id="7432683at2"/>
<evidence type="ECO:0000313" key="1">
    <source>
        <dbReference type="EMBL" id="SIT27072.1"/>
    </source>
</evidence>
<organism evidence="1 2">
    <name type="scientific">Chryseobacterium gambrini</name>
    <dbReference type="NCBI Taxonomy" id="373672"/>
    <lineage>
        <taxon>Bacteria</taxon>
        <taxon>Pseudomonadati</taxon>
        <taxon>Bacteroidota</taxon>
        <taxon>Flavobacteriia</taxon>
        <taxon>Flavobacteriales</taxon>
        <taxon>Weeksellaceae</taxon>
        <taxon>Chryseobacterium group</taxon>
        <taxon>Chryseobacterium</taxon>
    </lineage>
</organism>
<accession>A0A1N7QW41</accession>
<dbReference type="RefSeq" id="WP_076396377.1">
    <property type="nucleotide sequence ID" value="NZ_FTOV01000020.1"/>
</dbReference>
<dbReference type="AlphaFoldDB" id="A0A1N7QW41"/>
<protein>
    <recommendedName>
        <fullName evidence="3">CarboxypepD_reg-like domain-containing protein</fullName>
    </recommendedName>
</protein>
<dbReference type="EMBL" id="FTOV01000020">
    <property type="protein sequence ID" value="SIT27072.1"/>
    <property type="molecule type" value="Genomic_DNA"/>
</dbReference>
<evidence type="ECO:0008006" key="3">
    <source>
        <dbReference type="Google" id="ProtNLM"/>
    </source>
</evidence>
<dbReference type="Proteomes" id="UP000185781">
    <property type="component" value="Unassembled WGS sequence"/>
</dbReference>
<proteinExistence type="predicted"/>